<reference evidence="5" key="2">
    <citation type="journal article" date="2021" name="PeerJ">
        <title>Extensive microbial diversity within the chicken gut microbiome revealed by metagenomics and culture.</title>
        <authorList>
            <person name="Gilroy R."/>
            <person name="Ravi A."/>
            <person name="Getino M."/>
            <person name="Pursley I."/>
            <person name="Horton D.L."/>
            <person name="Alikhan N.F."/>
            <person name="Baker D."/>
            <person name="Gharbi K."/>
            <person name="Hall N."/>
            <person name="Watson M."/>
            <person name="Adriaenssens E.M."/>
            <person name="Foster-Nyarko E."/>
            <person name="Jarju S."/>
            <person name="Secka A."/>
            <person name="Antonio M."/>
            <person name="Oren A."/>
            <person name="Chaudhuri R.R."/>
            <person name="La Ragione R."/>
            <person name="Hildebrand F."/>
            <person name="Pallen M.J."/>
        </authorList>
    </citation>
    <scope>NUCLEOTIDE SEQUENCE</scope>
    <source>
        <strain evidence="5">ChiSjej6B24-2974</strain>
    </source>
</reference>
<gene>
    <name evidence="5" type="ORF">IAA52_07490</name>
</gene>
<accession>A0A9D0ZMF7</accession>
<keyword evidence="3" id="KW-0804">Transcription</keyword>
<dbReference type="InterPro" id="IPR012318">
    <property type="entry name" value="HTH_CRP"/>
</dbReference>
<dbReference type="SUPFAM" id="SSF51206">
    <property type="entry name" value="cAMP-binding domain-like"/>
    <property type="match status" value="1"/>
</dbReference>
<dbReference type="Proteomes" id="UP000824260">
    <property type="component" value="Unassembled WGS sequence"/>
</dbReference>
<dbReference type="SMART" id="SM00419">
    <property type="entry name" value="HTH_CRP"/>
    <property type="match status" value="1"/>
</dbReference>
<dbReference type="InterPro" id="IPR036390">
    <property type="entry name" value="WH_DNA-bd_sf"/>
</dbReference>
<dbReference type="GO" id="GO:0003677">
    <property type="term" value="F:DNA binding"/>
    <property type="evidence" value="ECO:0007669"/>
    <property type="project" value="UniProtKB-KW"/>
</dbReference>
<dbReference type="InterPro" id="IPR014710">
    <property type="entry name" value="RmlC-like_jellyroll"/>
</dbReference>
<dbReference type="SUPFAM" id="SSF46785">
    <property type="entry name" value="Winged helix' DNA-binding domain"/>
    <property type="match status" value="1"/>
</dbReference>
<keyword evidence="2" id="KW-0238">DNA-binding</keyword>
<comment type="caution">
    <text evidence="5">The sequence shown here is derived from an EMBL/GenBank/DDBJ whole genome shotgun (WGS) entry which is preliminary data.</text>
</comment>
<evidence type="ECO:0000256" key="3">
    <source>
        <dbReference type="ARBA" id="ARBA00023163"/>
    </source>
</evidence>
<keyword evidence="1" id="KW-0805">Transcription regulation</keyword>
<name>A0A9D0ZMF7_9FIRM</name>
<dbReference type="GO" id="GO:0006355">
    <property type="term" value="P:regulation of DNA-templated transcription"/>
    <property type="evidence" value="ECO:0007669"/>
    <property type="project" value="InterPro"/>
</dbReference>
<evidence type="ECO:0000313" key="5">
    <source>
        <dbReference type="EMBL" id="HIQ82931.1"/>
    </source>
</evidence>
<evidence type="ECO:0000256" key="1">
    <source>
        <dbReference type="ARBA" id="ARBA00023015"/>
    </source>
</evidence>
<dbReference type="AlphaFoldDB" id="A0A9D0ZMF7"/>
<protein>
    <submittedName>
        <fullName evidence="5">Crp/Fnr family transcriptional regulator</fullName>
    </submittedName>
</protein>
<organism evidence="5 6">
    <name type="scientific">Candidatus Pullichristensenella stercorigallinarum</name>
    <dbReference type="NCBI Taxonomy" id="2840909"/>
    <lineage>
        <taxon>Bacteria</taxon>
        <taxon>Bacillati</taxon>
        <taxon>Bacillota</taxon>
        <taxon>Clostridia</taxon>
        <taxon>Candidatus Pullichristensenella</taxon>
    </lineage>
</organism>
<dbReference type="InterPro" id="IPR018490">
    <property type="entry name" value="cNMP-bd_dom_sf"/>
</dbReference>
<evidence type="ECO:0000259" key="4">
    <source>
        <dbReference type="PROSITE" id="PS51063"/>
    </source>
</evidence>
<feature type="domain" description="HTH crp-type" evidence="4">
    <location>
        <begin position="122"/>
        <end position="188"/>
    </location>
</feature>
<dbReference type="PROSITE" id="PS51063">
    <property type="entry name" value="HTH_CRP_2"/>
    <property type="match status" value="1"/>
</dbReference>
<dbReference type="Pfam" id="PF13545">
    <property type="entry name" value="HTH_Crp_2"/>
    <property type="match status" value="1"/>
</dbReference>
<dbReference type="Gene3D" id="2.60.120.10">
    <property type="entry name" value="Jelly Rolls"/>
    <property type="match status" value="1"/>
</dbReference>
<dbReference type="EMBL" id="DVFZ01000074">
    <property type="protein sequence ID" value="HIQ82931.1"/>
    <property type="molecule type" value="Genomic_DNA"/>
</dbReference>
<evidence type="ECO:0000313" key="6">
    <source>
        <dbReference type="Proteomes" id="UP000824260"/>
    </source>
</evidence>
<proteinExistence type="predicted"/>
<evidence type="ECO:0000256" key="2">
    <source>
        <dbReference type="ARBA" id="ARBA00023125"/>
    </source>
</evidence>
<sequence length="194" mass="21900">MTVKTFLAPRQVDLQSLTGAGADALWVIVQGSINILIESLDGRNCRLLRMGAGEGSHSLVSLHKLRFYVKASIEKSVRIYVVEEELSRKLLRDNNYVRNAEAASNVMMFERLVNLAGDLAFSNLRERLMRCLMEYGAEAENGEICVTHEELANNLGTSREVVSRLLKDMAKEGHLSMQRKRIILNKDKTLLKHD</sequence>
<reference evidence="5" key="1">
    <citation type="submission" date="2020-10" db="EMBL/GenBank/DDBJ databases">
        <authorList>
            <person name="Gilroy R."/>
        </authorList>
    </citation>
    <scope>NUCLEOTIDE SEQUENCE</scope>
    <source>
        <strain evidence="5">ChiSjej6B24-2974</strain>
    </source>
</reference>